<keyword evidence="2" id="KW-1133">Transmembrane helix</keyword>
<dbReference type="PROSITE" id="PS50887">
    <property type="entry name" value="GGDEF"/>
    <property type="match status" value="1"/>
</dbReference>
<reference evidence="4" key="1">
    <citation type="submission" date="2016-10" db="EMBL/GenBank/DDBJ databases">
        <title>The High Quality Genome of Vibrio alginolyticus K01M1.</title>
        <authorList>
            <person name="Wendling C."/>
            <person name="Chibani C.M."/>
            <person name="Hertel R."/>
            <person name="Sproer C."/>
            <person name="Bunk B."/>
            <person name="Overmann J."/>
            <person name="Roth O."/>
            <person name="Liesegang H."/>
        </authorList>
    </citation>
    <scope>NUCLEOTIDE SEQUENCE</scope>
    <source>
        <strain evidence="4">K05K4</strain>
    </source>
</reference>
<sequence length="456" mass="51843">MTLKSIALSLFIATLLFVTSVTMIGAVLISYEVKQFNTYANNLAKIKQKVILMGLLTEAQLEQYKGMSVSEVEAQTELSFQDAIYSLSPYEKLNYVEVVARKSLHQAEAYLSNAFNRQNAVMYFRSYTGNKLILERPIEALEGVKATFDVDWCKSNYSCVLAAWKEQLTDRVLFSLPFKTTYSDDMAISIMSPVYFQGELVGEFSEQLYLSPLYNDGKAVDVQIANGNKQMVIYFAGYPFPSFAYTQSYVADNNNLIVYMYPFSKIVLDYVFLFIIFFFVTLAYYNKAYESKESKLRLAKALTNVTKDDLTGLFNRRVFQDSEFKRRLETAPYSVIAIDGDRIKRINDHYGHHVGDEVIGIIADAMSKVFRNSDYLVRTGGDEFVAILPGCSISQSSILAKKLRSVVKDNRLKTLDIEVSVSTGIAANELHETLQDVIVRADEDLYEMKKHRQKSH</sequence>
<feature type="transmembrane region" description="Helical" evidence="2">
    <location>
        <begin position="6"/>
        <end position="29"/>
    </location>
</feature>
<dbReference type="PANTHER" id="PTHR45138:SF24">
    <property type="entry name" value="DIGUANYLATE CYCLASE DGCC-RELATED"/>
    <property type="match status" value="1"/>
</dbReference>
<dbReference type="SMART" id="SM00267">
    <property type="entry name" value="GGDEF"/>
    <property type="match status" value="1"/>
</dbReference>
<keyword evidence="2" id="KW-0472">Membrane</keyword>
<dbReference type="Gene3D" id="3.30.70.270">
    <property type="match status" value="1"/>
</dbReference>
<dbReference type="InterPro" id="IPR043128">
    <property type="entry name" value="Rev_trsase/Diguanyl_cyclase"/>
</dbReference>
<dbReference type="GO" id="GO:0052621">
    <property type="term" value="F:diguanylate cyclase activity"/>
    <property type="evidence" value="ECO:0007669"/>
    <property type="project" value="UniProtKB-EC"/>
</dbReference>
<accession>A0A1W6USR1</accession>
<dbReference type="CDD" id="cd01949">
    <property type="entry name" value="GGDEF"/>
    <property type="match status" value="1"/>
</dbReference>
<evidence type="ECO:0000259" key="3">
    <source>
        <dbReference type="PROSITE" id="PS50887"/>
    </source>
</evidence>
<dbReference type="AlphaFoldDB" id="A0A1W6USR1"/>
<dbReference type="InterPro" id="IPR000160">
    <property type="entry name" value="GGDEF_dom"/>
</dbReference>
<dbReference type="InterPro" id="IPR029787">
    <property type="entry name" value="Nucleotide_cyclase"/>
</dbReference>
<organism evidence="4">
    <name type="scientific">Vibrio alginolyticus</name>
    <dbReference type="NCBI Taxonomy" id="663"/>
    <lineage>
        <taxon>Bacteria</taxon>
        <taxon>Pseudomonadati</taxon>
        <taxon>Pseudomonadota</taxon>
        <taxon>Gammaproteobacteria</taxon>
        <taxon>Vibrionales</taxon>
        <taxon>Vibrionaceae</taxon>
        <taxon>Vibrio</taxon>
    </lineage>
</organism>
<dbReference type="Pfam" id="PF00990">
    <property type="entry name" value="GGDEF"/>
    <property type="match status" value="1"/>
</dbReference>
<evidence type="ECO:0000313" key="4">
    <source>
        <dbReference type="EMBL" id="ARP20967.1"/>
    </source>
</evidence>
<protein>
    <recommendedName>
        <fullName evidence="1">diguanylate cyclase</fullName>
        <ecNumber evidence="1">2.7.7.65</ecNumber>
    </recommendedName>
</protein>
<feature type="transmembrane region" description="Helical" evidence="2">
    <location>
        <begin position="266"/>
        <end position="285"/>
    </location>
</feature>
<dbReference type="PANTHER" id="PTHR45138">
    <property type="entry name" value="REGULATORY COMPONENTS OF SENSORY TRANSDUCTION SYSTEM"/>
    <property type="match status" value="1"/>
</dbReference>
<name>A0A1W6USR1_VIBAL</name>
<dbReference type="NCBIfam" id="TIGR00254">
    <property type="entry name" value="GGDEF"/>
    <property type="match status" value="1"/>
</dbReference>
<dbReference type="GO" id="GO:0043709">
    <property type="term" value="P:cell adhesion involved in single-species biofilm formation"/>
    <property type="evidence" value="ECO:0007669"/>
    <property type="project" value="TreeGrafter"/>
</dbReference>
<dbReference type="RefSeq" id="WP_086047447.1">
    <property type="nucleotide sequence ID" value="NZ_CP017890.1"/>
</dbReference>
<proteinExistence type="predicted"/>
<dbReference type="EC" id="2.7.7.65" evidence="1"/>
<keyword evidence="2" id="KW-0812">Transmembrane</keyword>
<feature type="domain" description="GGDEF" evidence="3">
    <location>
        <begin position="331"/>
        <end position="456"/>
    </location>
</feature>
<dbReference type="GO" id="GO:0005886">
    <property type="term" value="C:plasma membrane"/>
    <property type="evidence" value="ECO:0007669"/>
    <property type="project" value="TreeGrafter"/>
</dbReference>
<evidence type="ECO:0000256" key="1">
    <source>
        <dbReference type="ARBA" id="ARBA00012528"/>
    </source>
</evidence>
<dbReference type="SUPFAM" id="SSF55073">
    <property type="entry name" value="Nucleotide cyclase"/>
    <property type="match status" value="1"/>
</dbReference>
<gene>
    <name evidence="4" type="ORF">K05K4_42470</name>
</gene>
<evidence type="ECO:0000256" key="2">
    <source>
        <dbReference type="SAM" id="Phobius"/>
    </source>
</evidence>
<dbReference type="InterPro" id="IPR050469">
    <property type="entry name" value="Diguanylate_Cyclase"/>
</dbReference>
<dbReference type="EMBL" id="CP017903">
    <property type="protein sequence ID" value="ARP20967.1"/>
    <property type="molecule type" value="Genomic_DNA"/>
</dbReference>
<dbReference type="GO" id="GO:1902201">
    <property type="term" value="P:negative regulation of bacterial-type flagellum-dependent cell motility"/>
    <property type="evidence" value="ECO:0007669"/>
    <property type="project" value="TreeGrafter"/>
</dbReference>